<keyword evidence="2" id="KW-0678">Repressor</keyword>
<evidence type="ECO:0000256" key="2">
    <source>
        <dbReference type="ARBA" id="ARBA00022491"/>
    </source>
</evidence>
<dbReference type="Proteomes" id="UP000001933">
    <property type="component" value="Chromosome"/>
</dbReference>
<dbReference type="CDD" id="cd07153">
    <property type="entry name" value="Fur_like"/>
    <property type="match status" value="1"/>
</dbReference>
<evidence type="ECO:0000256" key="5">
    <source>
        <dbReference type="ARBA" id="ARBA00023125"/>
    </source>
</evidence>
<keyword evidence="3 7" id="KW-0862">Zinc</keyword>
<dbReference type="OrthoDB" id="8659436at2"/>
<dbReference type="STRING" id="56780.SYN_00953"/>
<dbReference type="AlphaFoldDB" id="Q2LSM1"/>
<dbReference type="GO" id="GO:0008270">
    <property type="term" value="F:zinc ion binding"/>
    <property type="evidence" value="ECO:0007669"/>
    <property type="project" value="TreeGrafter"/>
</dbReference>
<keyword evidence="4" id="KW-0805">Transcription regulation</keyword>
<comment type="cofactor">
    <cofactor evidence="7">
        <name>Zn(2+)</name>
        <dbReference type="ChEBI" id="CHEBI:29105"/>
    </cofactor>
    <text evidence="7">Binds 1 zinc ion per subunit.</text>
</comment>
<keyword evidence="7" id="KW-0479">Metal-binding</keyword>
<evidence type="ECO:0000256" key="6">
    <source>
        <dbReference type="ARBA" id="ARBA00023163"/>
    </source>
</evidence>
<evidence type="ECO:0000313" key="9">
    <source>
        <dbReference type="Proteomes" id="UP000001933"/>
    </source>
</evidence>
<dbReference type="GO" id="GO:0000976">
    <property type="term" value="F:transcription cis-regulatory region binding"/>
    <property type="evidence" value="ECO:0007669"/>
    <property type="project" value="TreeGrafter"/>
</dbReference>
<evidence type="ECO:0000256" key="3">
    <source>
        <dbReference type="ARBA" id="ARBA00022833"/>
    </source>
</evidence>
<evidence type="ECO:0000256" key="1">
    <source>
        <dbReference type="ARBA" id="ARBA00007957"/>
    </source>
</evidence>
<evidence type="ECO:0000256" key="7">
    <source>
        <dbReference type="PIRSR" id="PIRSR602481-1"/>
    </source>
</evidence>
<dbReference type="InterPro" id="IPR002481">
    <property type="entry name" value="FUR"/>
</dbReference>
<dbReference type="PANTHER" id="PTHR33202">
    <property type="entry name" value="ZINC UPTAKE REGULATION PROTEIN"/>
    <property type="match status" value="1"/>
</dbReference>
<comment type="similarity">
    <text evidence="1">Belongs to the Fur family.</text>
</comment>
<name>Q2LSM1_SYNAS</name>
<accession>Q2LSM1</accession>
<dbReference type="RefSeq" id="WP_011417113.1">
    <property type="nucleotide sequence ID" value="NC_007759.1"/>
</dbReference>
<keyword evidence="5" id="KW-0238">DNA-binding</keyword>
<sequence>MGDSTQHCDALQTLSRAGLHKTAQRLSVLDLLIHHHSPVNAGEICALLNDTCKINRVTVYRILKTFKMHGIVREIETQHGVNYYEINCMHNPEHAHFNCRRCGILICLAPQTLSLFREGLPGYEHLIIDQITVNISGLCDDCRRHVNDPVS</sequence>
<dbReference type="InterPro" id="IPR043135">
    <property type="entry name" value="Fur_C"/>
</dbReference>
<evidence type="ECO:0000256" key="4">
    <source>
        <dbReference type="ARBA" id="ARBA00023015"/>
    </source>
</evidence>
<proteinExistence type="inferred from homology"/>
<dbReference type="PANTHER" id="PTHR33202:SF7">
    <property type="entry name" value="FERRIC UPTAKE REGULATION PROTEIN"/>
    <property type="match status" value="1"/>
</dbReference>
<dbReference type="SUPFAM" id="SSF46785">
    <property type="entry name" value="Winged helix' DNA-binding domain"/>
    <property type="match status" value="1"/>
</dbReference>
<feature type="binding site" evidence="7">
    <location>
        <position position="102"/>
    </location>
    <ligand>
        <name>Zn(2+)</name>
        <dbReference type="ChEBI" id="CHEBI:29105"/>
    </ligand>
</feature>
<dbReference type="KEGG" id="sat:SYN_00953"/>
<evidence type="ECO:0000313" key="8">
    <source>
        <dbReference type="EMBL" id="ABC77084.1"/>
    </source>
</evidence>
<gene>
    <name evidence="8" type="ORF">SYN_00953</name>
</gene>
<dbReference type="InterPro" id="IPR036388">
    <property type="entry name" value="WH-like_DNA-bd_sf"/>
</dbReference>
<keyword evidence="6" id="KW-0804">Transcription</keyword>
<dbReference type="GO" id="GO:0045892">
    <property type="term" value="P:negative regulation of DNA-templated transcription"/>
    <property type="evidence" value="ECO:0007669"/>
    <property type="project" value="TreeGrafter"/>
</dbReference>
<protein>
    <submittedName>
        <fullName evidence="8">Transcriptional regulator, Fur family</fullName>
    </submittedName>
</protein>
<keyword evidence="9" id="KW-1185">Reference proteome</keyword>
<reference evidence="8 9" key="1">
    <citation type="journal article" date="2007" name="Proc. Natl. Acad. Sci. U.S.A.">
        <title>The genome of Syntrophus aciditrophicus: life at the thermodynamic limit of microbial growth.</title>
        <authorList>
            <person name="McInerney M.J."/>
            <person name="Rohlin L."/>
            <person name="Mouttaki H."/>
            <person name="Kim U."/>
            <person name="Krupp R.S."/>
            <person name="Rios-Hernandez L."/>
            <person name="Sieber J."/>
            <person name="Struchtemeyer C.G."/>
            <person name="Bhattacharyya A."/>
            <person name="Campbell J.W."/>
            <person name="Gunsalus R.P."/>
        </authorList>
    </citation>
    <scope>NUCLEOTIDE SEQUENCE [LARGE SCALE GENOMIC DNA]</scope>
    <source>
        <strain evidence="8 9">SB</strain>
    </source>
</reference>
<dbReference type="Gene3D" id="1.10.10.10">
    <property type="entry name" value="Winged helix-like DNA-binding domain superfamily/Winged helix DNA-binding domain"/>
    <property type="match status" value="1"/>
</dbReference>
<dbReference type="GO" id="GO:1900376">
    <property type="term" value="P:regulation of secondary metabolite biosynthetic process"/>
    <property type="evidence" value="ECO:0007669"/>
    <property type="project" value="TreeGrafter"/>
</dbReference>
<dbReference type="HOGENOM" id="CLU_096072_6_0_7"/>
<dbReference type="InParanoid" id="Q2LSM1"/>
<dbReference type="GO" id="GO:0003700">
    <property type="term" value="F:DNA-binding transcription factor activity"/>
    <property type="evidence" value="ECO:0007669"/>
    <property type="project" value="InterPro"/>
</dbReference>
<feature type="binding site" evidence="7">
    <location>
        <position position="142"/>
    </location>
    <ligand>
        <name>Zn(2+)</name>
        <dbReference type="ChEBI" id="CHEBI:29105"/>
    </ligand>
</feature>
<dbReference type="EMBL" id="CP000252">
    <property type="protein sequence ID" value="ABC77084.1"/>
    <property type="molecule type" value="Genomic_DNA"/>
</dbReference>
<organism evidence="8 9">
    <name type="scientific">Syntrophus aciditrophicus (strain SB)</name>
    <dbReference type="NCBI Taxonomy" id="56780"/>
    <lineage>
        <taxon>Bacteria</taxon>
        <taxon>Pseudomonadati</taxon>
        <taxon>Thermodesulfobacteriota</taxon>
        <taxon>Syntrophia</taxon>
        <taxon>Syntrophales</taxon>
        <taxon>Syntrophaceae</taxon>
        <taxon>Syntrophus</taxon>
    </lineage>
</organism>
<feature type="binding site" evidence="7">
    <location>
        <position position="99"/>
    </location>
    <ligand>
        <name>Zn(2+)</name>
        <dbReference type="ChEBI" id="CHEBI:29105"/>
    </ligand>
</feature>
<dbReference type="Pfam" id="PF01475">
    <property type="entry name" value="FUR"/>
    <property type="match status" value="1"/>
</dbReference>
<dbReference type="eggNOG" id="COG0735">
    <property type="taxonomic scope" value="Bacteria"/>
</dbReference>
<dbReference type="Gene3D" id="3.30.1490.190">
    <property type="match status" value="1"/>
</dbReference>
<dbReference type="InterPro" id="IPR036390">
    <property type="entry name" value="WH_DNA-bd_sf"/>
</dbReference>
<feature type="binding site" evidence="7">
    <location>
        <position position="139"/>
    </location>
    <ligand>
        <name>Zn(2+)</name>
        <dbReference type="ChEBI" id="CHEBI:29105"/>
    </ligand>
</feature>